<feature type="transmembrane region" description="Helical" evidence="7">
    <location>
        <begin position="166"/>
        <end position="182"/>
    </location>
</feature>
<comment type="caution">
    <text evidence="9">The sequence shown here is derived from an EMBL/GenBank/DDBJ whole genome shotgun (WGS) entry which is preliminary data.</text>
</comment>
<name>A0A537J7E8_9BACT</name>
<dbReference type="SUPFAM" id="SSF161098">
    <property type="entry name" value="MetI-like"/>
    <property type="match status" value="1"/>
</dbReference>
<evidence type="ECO:0000256" key="5">
    <source>
        <dbReference type="ARBA" id="ARBA00022989"/>
    </source>
</evidence>
<keyword evidence="2 7" id="KW-0813">Transport</keyword>
<accession>A0A537J7E8</accession>
<evidence type="ECO:0000259" key="8">
    <source>
        <dbReference type="PROSITE" id="PS50928"/>
    </source>
</evidence>
<evidence type="ECO:0000313" key="9">
    <source>
        <dbReference type="EMBL" id="TMI79478.1"/>
    </source>
</evidence>
<feature type="non-terminal residue" evidence="9">
    <location>
        <position position="280"/>
    </location>
</feature>
<proteinExistence type="inferred from homology"/>
<comment type="subcellular location">
    <subcellularLocation>
        <location evidence="1 7">Cell membrane</location>
        <topology evidence="1 7">Multi-pass membrane protein</topology>
    </subcellularLocation>
</comment>
<dbReference type="GO" id="GO:0005886">
    <property type="term" value="C:plasma membrane"/>
    <property type="evidence" value="ECO:0007669"/>
    <property type="project" value="UniProtKB-SubCell"/>
</dbReference>
<dbReference type="Proteomes" id="UP000320048">
    <property type="component" value="Unassembled WGS sequence"/>
</dbReference>
<dbReference type="Gene3D" id="1.10.3720.10">
    <property type="entry name" value="MetI-like"/>
    <property type="match status" value="1"/>
</dbReference>
<evidence type="ECO:0000256" key="2">
    <source>
        <dbReference type="ARBA" id="ARBA00022448"/>
    </source>
</evidence>
<dbReference type="Pfam" id="PF00528">
    <property type="entry name" value="BPD_transp_1"/>
    <property type="match status" value="1"/>
</dbReference>
<keyword evidence="5 7" id="KW-1133">Transmembrane helix</keyword>
<dbReference type="CDD" id="cd06261">
    <property type="entry name" value="TM_PBP2"/>
    <property type="match status" value="1"/>
</dbReference>
<evidence type="ECO:0000256" key="1">
    <source>
        <dbReference type="ARBA" id="ARBA00004651"/>
    </source>
</evidence>
<evidence type="ECO:0000256" key="4">
    <source>
        <dbReference type="ARBA" id="ARBA00022692"/>
    </source>
</evidence>
<dbReference type="InterPro" id="IPR050366">
    <property type="entry name" value="BP-dependent_transpt_permease"/>
</dbReference>
<keyword evidence="3" id="KW-1003">Cell membrane</keyword>
<feature type="domain" description="ABC transmembrane type-1" evidence="8">
    <location>
        <begin position="100"/>
        <end position="280"/>
    </location>
</feature>
<keyword evidence="6 7" id="KW-0472">Membrane</keyword>
<comment type="similarity">
    <text evidence="7">Belongs to the binding-protein-dependent transport system permease family.</text>
</comment>
<dbReference type="InterPro" id="IPR035906">
    <property type="entry name" value="MetI-like_sf"/>
</dbReference>
<evidence type="ECO:0000313" key="10">
    <source>
        <dbReference type="Proteomes" id="UP000320048"/>
    </source>
</evidence>
<reference evidence="9 10" key="1">
    <citation type="journal article" date="2019" name="Nat. Microbiol.">
        <title>Mediterranean grassland soil C-N compound turnover is dependent on rainfall and depth, and is mediated by genomically divergent microorganisms.</title>
        <authorList>
            <person name="Diamond S."/>
            <person name="Andeer P.F."/>
            <person name="Li Z."/>
            <person name="Crits-Christoph A."/>
            <person name="Burstein D."/>
            <person name="Anantharaman K."/>
            <person name="Lane K.R."/>
            <person name="Thomas B.C."/>
            <person name="Pan C."/>
            <person name="Northen T.R."/>
            <person name="Banfield J.F."/>
        </authorList>
    </citation>
    <scope>NUCLEOTIDE SEQUENCE [LARGE SCALE GENOMIC DNA]</scope>
    <source>
        <strain evidence="9">NP_7</strain>
    </source>
</reference>
<dbReference type="GO" id="GO:0055085">
    <property type="term" value="P:transmembrane transport"/>
    <property type="evidence" value="ECO:0007669"/>
    <property type="project" value="InterPro"/>
</dbReference>
<dbReference type="InterPro" id="IPR000515">
    <property type="entry name" value="MetI-like"/>
</dbReference>
<dbReference type="PROSITE" id="PS50928">
    <property type="entry name" value="ABC_TM1"/>
    <property type="match status" value="1"/>
</dbReference>
<evidence type="ECO:0000256" key="3">
    <source>
        <dbReference type="ARBA" id="ARBA00022475"/>
    </source>
</evidence>
<feature type="transmembrane region" description="Helical" evidence="7">
    <location>
        <begin position="102"/>
        <end position="130"/>
    </location>
</feature>
<dbReference type="EMBL" id="VBAO01000282">
    <property type="protein sequence ID" value="TMI79478.1"/>
    <property type="molecule type" value="Genomic_DNA"/>
</dbReference>
<keyword evidence="4 7" id="KW-0812">Transmembrane</keyword>
<dbReference type="AlphaFoldDB" id="A0A537J7E8"/>
<gene>
    <name evidence="9" type="ORF">E6H04_10510</name>
</gene>
<organism evidence="9 10">
    <name type="scientific">Candidatus Segetimicrobium genomatis</name>
    <dbReference type="NCBI Taxonomy" id="2569760"/>
    <lineage>
        <taxon>Bacteria</taxon>
        <taxon>Bacillati</taxon>
        <taxon>Candidatus Sysuimicrobiota</taxon>
        <taxon>Candidatus Sysuimicrobiia</taxon>
        <taxon>Candidatus Sysuimicrobiales</taxon>
        <taxon>Candidatus Segetimicrobiaceae</taxon>
        <taxon>Candidatus Segetimicrobium</taxon>
    </lineage>
</organism>
<evidence type="ECO:0000256" key="6">
    <source>
        <dbReference type="ARBA" id="ARBA00023136"/>
    </source>
</evidence>
<sequence length="280" mass="30178">MRAVFESRSHLARERRAPPRPSVRRRLRRLSRWVMKRWSLVAGLGAVILLCLVALAAGALSPYAPDRQSMSGTLLPPSGLHLFGTDEFGRDLLSRVFFGARLTMLASSLAVLLAVVVGGTVGLTAGYFGGIYDTVTGRITDTLFAFPVVLLGIAIVSMLGPGESSVVIAIALASLPNFARVSRSAILREREMEYVVAAHSVGASTPYIIFRTLLPNLIGPLMVLVSLGFAYAVLYEASLSFLGLGAQPPTPEWGVMLSSARDYIFQAPWYAFFPGISIFA</sequence>
<evidence type="ECO:0000256" key="7">
    <source>
        <dbReference type="RuleBase" id="RU363032"/>
    </source>
</evidence>
<feature type="transmembrane region" description="Helical" evidence="7">
    <location>
        <begin position="216"/>
        <end position="234"/>
    </location>
</feature>
<feature type="transmembrane region" description="Helical" evidence="7">
    <location>
        <begin position="142"/>
        <end position="160"/>
    </location>
</feature>
<dbReference type="PANTHER" id="PTHR43386">
    <property type="entry name" value="OLIGOPEPTIDE TRANSPORT SYSTEM PERMEASE PROTEIN APPC"/>
    <property type="match status" value="1"/>
</dbReference>
<dbReference type="PANTHER" id="PTHR43386:SF1">
    <property type="entry name" value="D,D-DIPEPTIDE TRANSPORT SYSTEM PERMEASE PROTEIN DDPC-RELATED"/>
    <property type="match status" value="1"/>
</dbReference>
<protein>
    <submittedName>
        <fullName evidence="9">ABC transporter permease</fullName>
    </submittedName>
</protein>